<dbReference type="SUPFAM" id="SSF69255">
    <property type="entry name" value="gp5 N-terminal domain-like"/>
    <property type="match status" value="1"/>
</dbReference>
<evidence type="ECO:0000259" key="1">
    <source>
        <dbReference type="Pfam" id="PF04717"/>
    </source>
</evidence>
<dbReference type="Gene3D" id="2.40.50.230">
    <property type="entry name" value="Gp5 N-terminal domain"/>
    <property type="match status" value="1"/>
</dbReference>
<protein>
    <submittedName>
        <fullName evidence="2">Baseplate assembly protein V</fullName>
    </submittedName>
</protein>
<sequence length="190" mass="20114">MPDLRQALFETASRQRYYGKYRGRVLDNDDPLNIGRVMVEVPAIGGGEPLGWALPCLPYAGDGHGLYMVPEVDALVWVEFEGGDLSHPIWVGCFWASDQLPEGAAPGVFMLRTAGGNVFRISDADEAVDLSTASGHVITISDGDDAITLKHAGGASITVEGDTITIDGGNTKIVLDGRAVNVNDGSLEVT</sequence>
<organism evidence="2 3">
    <name type="scientific">Desulfococcus multivorans DSM 2059</name>
    <dbReference type="NCBI Taxonomy" id="1121405"/>
    <lineage>
        <taxon>Bacteria</taxon>
        <taxon>Pseudomonadati</taxon>
        <taxon>Thermodesulfobacteriota</taxon>
        <taxon>Desulfobacteria</taxon>
        <taxon>Desulfobacterales</taxon>
        <taxon>Desulfococcaceae</taxon>
        <taxon>Desulfococcus</taxon>
    </lineage>
</organism>
<dbReference type="InterPro" id="IPR006531">
    <property type="entry name" value="Gp5/Vgr_OB"/>
</dbReference>
<gene>
    <name evidence="2" type="ORF">dsmv_1414</name>
</gene>
<evidence type="ECO:0000313" key="3">
    <source>
        <dbReference type="Proteomes" id="UP000014977"/>
    </source>
</evidence>
<keyword evidence="3" id="KW-1185">Reference proteome</keyword>
<comment type="caution">
    <text evidence="2">The sequence shown here is derived from an EMBL/GenBank/DDBJ whole genome shotgun (WGS) entry which is preliminary data.</text>
</comment>
<dbReference type="RefSeq" id="WP_020875761.1">
    <property type="nucleotide sequence ID" value="NZ_ATHJ01000059.1"/>
</dbReference>
<proteinExistence type="predicted"/>
<dbReference type="Proteomes" id="UP000014977">
    <property type="component" value="Unassembled WGS sequence"/>
</dbReference>
<accession>S7VEZ3</accession>
<dbReference type="AlphaFoldDB" id="S7VEZ3"/>
<name>S7VEZ3_DESML</name>
<dbReference type="EMBL" id="ATHJ01000059">
    <property type="protein sequence ID" value="EPR43048.1"/>
    <property type="molecule type" value="Genomic_DNA"/>
</dbReference>
<reference evidence="2 3" key="1">
    <citation type="journal article" date="2013" name="Genome Announc.">
        <title>Draft genome sequences for three mercury-methylating, sulfate-reducing bacteria.</title>
        <authorList>
            <person name="Brown S.D."/>
            <person name="Hurt R.A.Jr."/>
            <person name="Gilmour C.C."/>
            <person name="Elias D.A."/>
        </authorList>
    </citation>
    <scope>NUCLEOTIDE SEQUENCE [LARGE SCALE GENOMIC DNA]</scope>
    <source>
        <strain evidence="2 3">DSM 2059</strain>
    </source>
</reference>
<evidence type="ECO:0000313" key="2">
    <source>
        <dbReference type="EMBL" id="EPR43048.1"/>
    </source>
</evidence>
<dbReference type="OrthoDB" id="9762420at2"/>
<dbReference type="STRING" id="897.B2D07_13145"/>
<dbReference type="Pfam" id="PF04717">
    <property type="entry name" value="Phage_base_V"/>
    <property type="match status" value="1"/>
</dbReference>
<feature type="domain" description="Gp5/Type VI secretion system Vgr protein OB-fold" evidence="1">
    <location>
        <begin position="21"/>
        <end position="95"/>
    </location>
</feature>
<dbReference type="eggNOG" id="COG3501">
    <property type="taxonomic scope" value="Bacteria"/>
</dbReference>
<dbReference type="InterPro" id="IPR037026">
    <property type="entry name" value="Vgr_OB-fold_dom_sf"/>
</dbReference>